<proteinExistence type="predicted"/>
<feature type="region of interest" description="Disordered" evidence="1">
    <location>
        <begin position="264"/>
        <end position="303"/>
    </location>
</feature>
<dbReference type="PANTHER" id="PTHR38166">
    <property type="entry name" value="C2H2-TYPE DOMAIN-CONTAINING PROTEIN-RELATED"/>
    <property type="match status" value="1"/>
</dbReference>
<sequence>MSPDEQNIPLYPPFHDDDDEQIASRFSHFQVPLAFLDSTDPGQDPVHLELGNGLNHAHGGSRPLNQFHGNQQQGEGLWVPGDPSAGGLDQSFAPVRHVDYATPPAPPILQSDLFYGEPFLNLDTTVPVAIHLNADQFNPNPLLSTSPQVAESLPYNYDFSAHAHQHHSRAQPGVSSHNNFEWNINGIGFTQSQPVGQGPPELWQQNIAVPHNNYQAATSQIAGTATSSSHTLSNNVPNMQDEMVKELHKISLNRLGFNGLVSKLHQRRQRSPSASRRVGRRPVLPQSDIPGPQATTVEASRARRNRRSVNINIHDNDGALCFVCPYAAQNPLSMEKGCWVRLTEISYLKAHLRSNHYEGTCDECLSKRGLDPHEQHSPNSNPTKTFTSTSFLNEDQHALVLHRRGNRTMSPEDQWKGIYCLIFPEELGIPCAYIKPSVLNGMRELTGFIDKYGRRELKEKYPRLSSDQLEASLCVWLLQTLREHAPREVKFSEIVLSRMKAFPSLTFAINAEPTLPTQLFYPAWNNPGTLTPHIPHVSNSAFQPHPSPWEANQMVMSNHVAEHDLQAMGHQFPHPIDSAIYNLDFSMNPGASDFE</sequence>
<name>A0ABR0SSZ1_9HYPO</name>
<keyword evidence="3" id="KW-1185">Reference proteome</keyword>
<dbReference type="PANTHER" id="PTHR38166:SF1">
    <property type="entry name" value="C2H2-TYPE DOMAIN-CONTAINING PROTEIN"/>
    <property type="match status" value="1"/>
</dbReference>
<evidence type="ECO:0000313" key="2">
    <source>
        <dbReference type="EMBL" id="KAK5995276.1"/>
    </source>
</evidence>
<protein>
    <submittedName>
        <fullName evidence="2">Uncharacterized protein</fullName>
    </submittedName>
</protein>
<accession>A0ABR0SSZ1</accession>
<organism evidence="2 3">
    <name type="scientific">Cladobotryum mycophilum</name>
    <dbReference type="NCBI Taxonomy" id="491253"/>
    <lineage>
        <taxon>Eukaryota</taxon>
        <taxon>Fungi</taxon>
        <taxon>Dikarya</taxon>
        <taxon>Ascomycota</taxon>
        <taxon>Pezizomycotina</taxon>
        <taxon>Sordariomycetes</taxon>
        <taxon>Hypocreomycetidae</taxon>
        <taxon>Hypocreales</taxon>
        <taxon>Hypocreaceae</taxon>
        <taxon>Cladobotryum</taxon>
    </lineage>
</organism>
<evidence type="ECO:0000313" key="3">
    <source>
        <dbReference type="Proteomes" id="UP001338125"/>
    </source>
</evidence>
<reference evidence="2 3" key="1">
    <citation type="submission" date="2024-01" db="EMBL/GenBank/DDBJ databases">
        <title>Complete genome of Cladobotryum mycophilum ATHUM6906.</title>
        <authorList>
            <person name="Christinaki A.C."/>
            <person name="Myridakis A.I."/>
            <person name="Kouvelis V.N."/>
        </authorList>
    </citation>
    <scope>NUCLEOTIDE SEQUENCE [LARGE SCALE GENOMIC DNA]</scope>
    <source>
        <strain evidence="2 3">ATHUM6906</strain>
    </source>
</reference>
<dbReference type="Proteomes" id="UP001338125">
    <property type="component" value="Unassembled WGS sequence"/>
</dbReference>
<evidence type="ECO:0000256" key="1">
    <source>
        <dbReference type="SAM" id="MobiDB-lite"/>
    </source>
</evidence>
<dbReference type="EMBL" id="JAVFKD010000004">
    <property type="protein sequence ID" value="KAK5995276.1"/>
    <property type="molecule type" value="Genomic_DNA"/>
</dbReference>
<gene>
    <name evidence="2" type="ORF">PT974_03676</name>
</gene>
<comment type="caution">
    <text evidence="2">The sequence shown here is derived from an EMBL/GenBank/DDBJ whole genome shotgun (WGS) entry which is preliminary data.</text>
</comment>